<comment type="similarity">
    <text evidence="3">Belongs to the elongation factor P family.</text>
</comment>
<evidence type="ECO:0008006" key="11">
    <source>
        <dbReference type="Google" id="ProtNLM"/>
    </source>
</evidence>
<dbReference type="InterPro" id="IPR001059">
    <property type="entry name" value="Transl_elong_P/YeiP_cen"/>
</dbReference>
<dbReference type="CDD" id="cd04470">
    <property type="entry name" value="S1_EF-P_repeat_1"/>
    <property type="match status" value="1"/>
</dbReference>
<protein>
    <recommendedName>
        <fullName evidence="11">Elongation factor P</fullName>
    </recommendedName>
</protein>
<dbReference type="InterPro" id="IPR008991">
    <property type="entry name" value="Translation_prot_SH3-like_sf"/>
</dbReference>
<dbReference type="InterPro" id="IPR011768">
    <property type="entry name" value="Transl_elongation_fac_P"/>
</dbReference>
<organism evidence="9 10">
    <name type="scientific">Elliptochloris bilobata</name>
    <dbReference type="NCBI Taxonomy" id="381761"/>
    <lineage>
        <taxon>Eukaryota</taxon>
        <taxon>Viridiplantae</taxon>
        <taxon>Chlorophyta</taxon>
        <taxon>core chlorophytes</taxon>
        <taxon>Trebouxiophyceae</taxon>
        <taxon>Trebouxiophyceae incertae sedis</taxon>
        <taxon>Elliptochloris clade</taxon>
        <taxon>Elliptochloris</taxon>
    </lineage>
</organism>
<dbReference type="InterPro" id="IPR013852">
    <property type="entry name" value="Transl_elong_P/YeiP_CS"/>
</dbReference>
<accession>A0AAW1S7C0</accession>
<keyword evidence="5" id="KW-0251">Elongation factor</keyword>
<dbReference type="Gene3D" id="2.40.50.140">
    <property type="entry name" value="Nucleic acid-binding proteins"/>
    <property type="match status" value="2"/>
</dbReference>
<evidence type="ECO:0000256" key="4">
    <source>
        <dbReference type="ARBA" id="ARBA00022490"/>
    </source>
</evidence>
<dbReference type="PIRSF" id="PIRSF005901">
    <property type="entry name" value="EF-P"/>
    <property type="match status" value="1"/>
</dbReference>
<dbReference type="Pfam" id="PF09285">
    <property type="entry name" value="Elong-fact-P_C"/>
    <property type="match status" value="1"/>
</dbReference>
<dbReference type="InterPro" id="IPR014722">
    <property type="entry name" value="Rib_uL2_dom2"/>
</dbReference>
<dbReference type="EMBL" id="JALJOU010000010">
    <property type="protein sequence ID" value="KAK9841777.1"/>
    <property type="molecule type" value="Genomic_DNA"/>
</dbReference>
<evidence type="ECO:0000313" key="9">
    <source>
        <dbReference type="EMBL" id="KAK9841777.1"/>
    </source>
</evidence>
<comment type="subcellular location">
    <subcellularLocation>
        <location evidence="1">Cytoplasm</location>
    </subcellularLocation>
</comment>
<comment type="pathway">
    <text evidence="2">Protein biosynthesis; polypeptide chain elongation.</text>
</comment>
<proteinExistence type="inferred from homology"/>
<dbReference type="Proteomes" id="UP001445335">
    <property type="component" value="Unassembled WGS sequence"/>
</dbReference>
<dbReference type="NCBIfam" id="TIGR00038">
    <property type="entry name" value="efp"/>
    <property type="match status" value="1"/>
</dbReference>
<dbReference type="InterPro" id="IPR012340">
    <property type="entry name" value="NA-bd_OB-fold"/>
</dbReference>
<dbReference type="FunFam" id="2.40.50.140:FF:000009">
    <property type="entry name" value="Elongation factor P"/>
    <property type="match status" value="1"/>
</dbReference>
<dbReference type="Gene3D" id="2.30.30.30">
    <property type="match status" value="1"/>
</dbReference>
<evidence type="ECO:0000256" key="2">
    <source>
        <dbReference type="ARBA" id="ARBA00004815"/>
    </source>
</evidence>
<feature type="domain" description="Elongation factor P C-terminal" evidence="7">
    <location>
        <begin position="160"/>
        <end position="215"/>
    </location>
</feature>
<dbReference type="SUPFAM" id="SSF50104">
    <property type="entry name" value="Translation proteins SH3-like domain"/>
    <property type="match status" value="1"/>
</dbReference>
<dbReference type="AlphaFoldDB" id="A0AAW1S7C0"/>
<dbReference type="GO" id="GO:0005829">
    <property type="term" value="C:cytosol"/>
    <property type="evidence" value="ECO:0007669"/>
    <property type="project" value="UniProtKB-ARBA"/>
</dbReference>
<keyword evidence="6" id="KW-0648">Protein biosynthesis</keyword>
<dbReference type="PANTHER" id="PTHR30053:SF12">
    <property type="entry name" value="ELONGATION FACTOR P (EF-P) FAMILY PROTEIN"/>
    <property type="match status" value="1"/>
</dbReference>
<dbReference type="SUPFAM" id="SSF50249">
    <property type="entry name" value="Nucleic acid-binding proteins"/>
    <property type="match status" value="2"/>
</dbReference>
<evidence type="ECO:0000256" key="3">
    <source>
        <dbReference type="ARBA" id="ARBA00009479"/>
    </source>
</evidence>
<dbReference type="CDD" id="cd05794">
    <property type="entry name" value="S1_EF-P_repeat_2"/>
    <property type="match status" value="1"/>
</dbReference>
<dbReference type="Pfam" id="PF08207">
    <property type="entry name" value="EFP_N"/>
    <property type="match status" value="1"/>
</dbReference>
<comment type="caution">
    <text evidence="9">The sequence shown here is derived from an EMBL/GenBank/DDBJ whole genome shotgun (WGS) entry which is preliminary data.</text>
</comment>
<evidence type="ECO:0000256" key="5">
    <source>
        <dbReference type="ARBA" id="ARBA00022768"/>
    </source>
</evidence>
<dbReference type="InterPro" id="IPR015365">
    <property type="entry name" value="Elong-fact-P_C"/>
</dbReference>
<dbReference type="FunFam" id="2.30.30.30:FF:000003">
    <property type="entry name" value="Elongation factor P"/>
    <property type="match status" value="1"/>
</dbReference>
<sequence length="218" mass="24067">MHMRSLNCWQSMQMAMLQDCALSGSRRASLQIFALSSNDFRPGVCIELVGAPWKVVEFLHVKPGKGAAFVRTKLKNFITGNVVDKTFRGGESVDAATVEKKETQFSYVDGDDFVFMDTTTYDETRLKRDEDWAKYLKEGADVNLLFWKGRVIGVDPPMTVELAVTDTEPNVKGNTVSGGTKPATLETGATILVPLFISPGEKIKVDTRTNSYLNRASG</sequence>
<evidence type="ECO:0000256" key="1">
    <source>
        <dbReference type="ARBA" id="ARBA00004496"/>
    </source>
</evidence>
<dbReference type="SMART" id="SM01185">
    <property type="entry name" value="EFP"/>
    <property type="match status" value="1"/>
</dbReference>
<name>A0AAW1S7C0_9CHLO</name>
<dbReference type="NCBIfam" id="NF001810">
    <property type="entry name" value="PRK00529.1"/>
    <property type="match status" value="1"/>
</dbReference>
<dbReference type="PROSITE" id="PS01275">
    <property type="entry name" value="EFP"/>
    <property type="match status" value="1"/>
</dbReference>
<dbReference type="InterPro" id="IPR020599">
    <property type="entry name" value="Transl_elong_fac_P/YeiP"/>
</dbReference>
<dbReference type="GO" id="GO:0043043">
    <property type="term" value="P:peptide biosynthetic process"/>
    <property type="evidence" value="ECO:0007669"/>
    <property type="project" value="InterPro"/>
</dbReference>
<evidence type="ECO:0000256" key="6">
    <source>
        <dbReference type="ARBA" id="ARBA00022917"/>
    </source>
</evidence>
<keyword evidence="4" id="KW-0963">Cytoplasm</keyword>
<dbReference type="InterPro" id="IPR013185">
    <property type="entry name" value="Transl_elong_KOW-like"/>
</dbReference>
<evidence type="ECO:0000259" key="8">
    <source>
        <dbReference type="SMART" id="SM01185"/>
    </source>
</evidence>
<evidence type="ECO:0000259" key="7">
    <source>
        <dbReference type="SMART" id="SM00841"/>
    </source>
</evidence>
<dbReference type="GO" id="GO:0003746">
    <property type="term" value="F:translation elongation factor activity"/>
    <property type="evidence" value="ECO:0007669"/>
    <property type="project" value="UniProtKB-KW"/>
</dbReference>
<dbReference type="PANTHER" id="PTHR30053">
    <property type="entry name" value="ELONGATION FACTOR P"/>
    <property type="match status" value="1"/>
</dbReference>
<gene>
    <name evidence="9" type="ORF">WJX81_002305</name>
</gene>
<feature type="domain" description="Translation elongation factor P/YeiP central" evidence="8">
    <location>
        <begin position="100"/>
        <end position="152"/>
    </location>
</feature>
<dbReference type="HAMAP" id="MF_00141">
    <property type="entry name" value="EF_P"/>
    <property type="match status" value="1"/>
</dbReference>
<keyword evidence="10" id="KW-1185">Reference proteome</keyword>
<evidence type="ECO:0000313" key="10">
    <source>
        <dbReference type="Proteomes" id="UP001445335"/>
    </source>
</evidence>
<reference evidence="9 10" key="1">
    <citation type="journal article" date="2024" name="Nat. Commun.">
        <title>Phylogenomics reveals the evolutionary origins of lichenization in chlorophyte algae.</title>
        <authorList>
            <person name="Puginier C."/>
            <person name="Libourel C."/>
            <person name="Otte J."/>
            <person name="Skaloud P."/>
            <person name="Haon M."/>
            <person name="Grisel S."/>
            <person name="Petersen M."/>
            <person name="Berrin J.G."/>
            <person name="Delaux P.M."/>
            <person name="Dal Grande F."/>
            <person name="Keller J."/>
        </authorList>
    </citation>
    <scope>NUCLEOTIDE SEQUENCE [LARGE SCALE GENOMIC DNA]</scope>
    <source>
        <strain evidence="9 10">SAG 245.80</strain>
    </source>
</reference>
<dbReference type="FunFam" id="2.40.50.140:FF:000004">
    <property type="entry name" value="Elongation factor P"/>
    <property type="match status" value="1"/>
</dbReference>
<dbReference type="SMART" id="SM00841">
    <property type="entry name" value="Elong-fact-P_C"/>
    <property type="match status" value="1"/>
</dbReference>
<dbReference type="Pfam" id="PF01132">
    <property type="entry name" value="EFP"/>
    <property type="match status" value="1"/>
</dbReference>